<organism evidence="7 8">
    <name type="scientific">Enteractinococcus fodinae</name>
    <dbReference type="NCBI Taxonomy" id="684663"/>
    <lineage>
        <taxon>Bacteria</taxon>
        <taxon>Bacillati</taxon>
        <taxon>Actinomycetota</taxon>
        <taxon>Actinomycetes</taxon>
        <taxon>Micrococcales</taxon>
        <taxon>Micrococcaceae</taxon>
    </lineage>
</organism>
<evidence type="ECO:0000256" key="2">
    <source>
        <dbReference type="ARBA" id="ARBA00022448"/>
    </source>
</evidence>
<evidence type="ECO:0000313" key="8">
    <source>
        <dbReference type="Proteomes" id="UP001183794"/>
    </source>
</evidence>
<accession>A0ABU2B383</accession>
<gene>
    <name evidence="7" type="ORF">J2S62_002314</name>
</gene>
<dbReference type="RefSeq" id="WP_310174881.1">
    <property type="nucleotide sequence ID" value="NZ_BAABHE010000002.1"/>
</dbReference>
<dbReference type="Pfam" id="PF04069">
    <property type="entry name" value="OpuAC"/>
    <property type="match status" value="1"/>
</dbReference>
<keyword evidence="4" id="KW-0472">Membrane</keyword>
<evidence type="ECO:0000256" key="3">
    <source>
        <dbReference type="ARBA" id="ARBA00022475"/>
    </source>
</evidence>
<feature type="chain" id="PRO_5045607043" evidence="5">
    <location>
        <begin position="25"/>
        <end position="298"/>
    </location>
</feature>
<evidence type="ECO:0000259" key="6">
    <source>
        <dbReference type="Pfam" id="PF04069"/>
    </source>
</evidence>
<dbReference type="Proteomes" id="UP001183794">
    <property type="component" value="Unassembled WGS sequence"/>
</dbReference>
<keyword evidence="8" id="KW-1185">Reference proteome</keyword>
<comment type="subcellular location">
    <subcellularLocation>
        <location evidence="1">Cell membrane</location>
    </subcellularLocation>
</comment>
<dbReference type="EMBL" id="JAVDYJ010000001">
    <property type="protein sequence ID" value="MDR7348057.1"/>
    <property type="molecule type" value="Genomic_DNA"/>
</dbReference>
<feature type="signal peptide" evidence="5">
    <location>
        <begin position="1"/>
        <end position="24"/>
    </location>
</feature>
<evidence type="ECO:0000313" key="7">
    <source>
        <dbReference type="EMBL" id="MDR7348057.1"/>
    </source>
</evidence>
<dbReference type="Gene3D" id="3.40.190.100">
    <property type="entry name" value="Glycine betaine-binding periplasmic protein, domain 2"/>
    <property type="match status" value="1"/>
</dbReference>
<dbReference type="InterPro" id="IPR007210">
    <property type="entry name" value="ABC_Gly_betaine_transp_sub-bd"/>
</dbReference>
<comment type="caution">
    <text evidence="7">The sequence shown here is derived from an EMBL/GenBank/DDBJ whole genome shotgun (WGS) entry which is preliminary data.</text>
</comment>
<dbReference type="PANTHER" id="PTHR47737:SF1">
    <property type="entry name" value="GLYCINE BETAINE_PROLINE BETAINE TRANSPORT SYSTEM PERMEASE PROTEIN PROW"/>
    <property type="match status" value="1"/>
</dbReference>
<dbReference type="PANTHER" id="PTHR47737">
    <property type="entry name" value="GLYCINE BETAINE/PROLINE BETAINE TRANSPORT SYSTEM PERMEASE PROTEIN PROW"/>
    <property type="match status" value="1"/>
</dbReference>
<dbReference type="Gene3D" id="3.40.190.10">
    <property type="entry name" value="Periplasmic binding protein-like II"/>
    <property type="match status" value="1"/>
</dbReference>
<evidence type="ECO:0000256" key="5">
    <source>
        <dbReference type="SAM" id="SignalP"/>
    </source>
</evidence>
<protein>
    <submittedName>
        <fullName evidence="7">Glycine betaine/proline transport system substrate-binding protein</fullName>
    </submittedName>
</protein>
<keyword evidence="3" id="KW-1003">Cell membrane</keyword>
<proteinExistence type="predicted"/>
<sequence>MKRAPIMKFAAALTLGGLALTACGDADNAEASDDSIHIVYTPFDEGVAATYLWKHIFEEQGYEVELTLADVGPTYAAVSQDDADLYFASNPESHSEYIDEYGDGFELLGTWYEPLRHAMVVPTYVYDEGIQEIADLKGRGDEFGNQIVGIEAGAGITREANEAVETYGLDDYDLLDSSTAAMLSEFGAAVANDEWIVATAWNPHWAVAEYDMQFLDDPEGIFADGDTYEVVVSDSAQQREDLMGMLSAFEMNDDQIFSLLAEIRDADEDNEEAAIEAWLADDAHQQLVDSWVAAGSEQ</sequence>
<dbReference type="CDD" id="cd13639">
    <property type="entry name" value="PBP2_OpuAC_like"/>
    <property type="match status" value="1"/>
</dbReference>
<keyword evidence="5" id="KW-0732">Signal</keyword>
<dbReference type="PROSITE" id="PS51257">
    <property type="entry name" value="PROKAR_LIPOPROTEIN"/>
    <property type="match status" value="1"/>
</dbReference>
<reference evidence="7 8" key="1">
    <citation type="submission" date="2023-07" db="EMBL/GenBank/DDBJ databases">
        <title>Sequencing the genomes of 1000 actinobacteria strains.</title>
        <authorList>
            <person name="Klenk H.-P."/>
        </authorList>
    </citation>
    <scope>NUCLEOTIDE SEQUENCE [LARGE SCALE GENOMIC DNA]</scope>
    <source>
        <strain evidence="7 8">DSM 22966</strain>
    </source>
</reference>
<dbReference type="SUPFAM" id="SSF53850">
    <property type="entry name" value="Periplasmic binding protein-like II"/>
    <property type="match status" value="1"/>
</dbReference>
<name>A0ABU2B383_9MICC</name>
<feature type="domain" description="ABC-type glycine betaine transport system substrate-binding" evidence="6">
    <location>
        <begin position="35"/>
        <end position="280"/>
    </location>
</feature>
<keyword evidence="2" id="KW-0813">Transport</keyword>
<evidence type="ECO:0000256" key="1">
    <source>
        <dbReference type="ARBA" id="ARBA00004236"/>
    </source>
</evidence>
<evidence type="ECO:0000256" key="4">
    <source>
        <dbReference type="ARBA" id="ARBA00023136"/>
    </source>
</evidence>